<dbReference type="GO" id="GO:0003700">
    <property type="term" value="F:DNA-binding transcription factor activity"/>
    <property type="evidence" value="ECO:0007669"/>
    <property type="project" value="TreeGrafter"/>
</dbReference>
<dbReference type="AlphaFoldDB" id="A0A5S9IUZ9"/>
<evidence type="ECO:0000259" key="1">
    <source>
        <dbReference type="PROSITE" id="PS50042"/>
    </source>
</evidence>
<gene>
    <name evidence="2" type="ORF">UABAM_06668</name>
</gene>
<dbReference type="RefSeq" id="WP_152021866.1">
    <property type="nucleotide sequence ID" value="NZ_AP019860.1"/>
</dbReference>
<dbReference type="CDD" id="cd00038">
    <property type="entry name" value="CAP_ED"/>
    <property type="match status" value="1"/>
</dbReference>
<dbReference type="SUPFAM" id="SSF51206">
    <property type="entry name" value="cAMP-binding domain-like"/>
    <property type="match status" value="1"/>
</dbReference>
<feature type="domain" description="Cyclic nucleotide-binding" evidence="1">
    <location>
        <begin position="14"/>
        <end position="117"/>
    </location>
</feature>
<dbReference type="Proteomes" id="UP000326354">
    <property type="component" value="Chromosome"/>
</dbReference>
<dbReference type="Gene3D" id="2.60.120.10">
    <property type="entry name" value="Jelly Rolls"/>
    <property type="match status" value="1"/>
</dbReference>
<accession>A0A5S9IUZ9</accession>
<protein>
    <recommendedName>
        <fullName evidence="1">Cyclic nucleotide-binding domain-containing protein</fullName>
    </recommendedName>
</protein>
<dbReference type="PANTHER" id="PTHR24567:SF74">
    <property type="entry name" value="HTH-TYPE TRANSCRIPTIONAL REGULATOR ARCR"/>
    <property type="match status" value="1"/>
</dbReference>
<proteinExistence type="predicted"/>
<keyword evidence="3" id="KW-1185">Reference proteome</keyword>
<dbReference type="InterPro" id="IPR018490">
    <property type="entry name" value="cNMP-bd_dom_sf"/>
</dbReference>
<organism evidence="2 3">
    <name type="scientific">Uabimicrobium amorphum</name>
    <dbReference type="NCBI Taxonomy" id="2596890"/>
    <lineage>
        <taxon>Bacteria</taxon>
        <taxon>Pseudomonadati</taxon>
        <taxon>Planctomycetota</taxon>
        <taxon>Candidatus Uabimicrobiia</taxon>
        <taxon>Candidatus Uabimicrobiales</taxon>
        <taxon>Candidatus Uabimicrobiaceae</taxon>
        <taxon>Candidatus Uabimicrobium</taxon>
    </lineage>
</organism>
<dbReference type="Pfam" id="PF00027">
    <property type="entry name" value="cNMP_binding"/>
    <property type="match status" value="1"/>
</dbReference>
<evidence type="ECO:0000313" key="3">
    <source>
        <dbReference type="Proteomes" id="UP000326354"/>
    </source>
</evidence>
<dbReference type="KEGG" id="uam:UABAM_06668"/>
<dbReference type="GO" id="GO:0005829">
    <property type="term" value="C:cytosol"/>
    <property type="evidence" value="ECO:0007669"/>
    <property type="project" value="TreeGrafter"/>
</dbReference>
<dbReference type="OrthoDB" id="290916at2"/>
<dbReference type="InterPro" id="IPR014710">
    <property type="entry name" value="RmlC-like_jellyroll"/>
</dbReference>
<dbReference type="SMART" id="SM00100">
    <property type="entry name" value="cNMP"/>
    <property type="match status" value="1"/>
</dbReference>
<evidence type="ECO:0000313" key="2">
    <source>
        <dbReference type="EMBL" id="BBM88247.1"/>
    </source>
</evidence>
<dbReference type="EMBL" id="AP019860">
    <property type="protein sequence ID" value="BBM88247.1"/>
    <property type="molecule type" value="Genomic_DNA"/>
</dbReference>
<dbReference type="PROSITE" id="PS50042">
    <property type="entry name" value="CNMP_BINDING_3"/>
    <property type="match status" value="1"/>
</dbReference>
<dbReference type="InterPro" id="IPR000595">
    <property type="entry name" value="cNMP-bd_dom"/>
</dbReference>
<dbReference type="PANTHER" id="PTHR24567">
    <property type="entry name" value="CRP FAMILY TRANSCRIPTIONAL REGULATORY PROTEIN"/>
    <property type="match status" value="1"/>
</dbReference>
<sequence>MMESLKNDLLRHPFFKELSAEHFDIILRNTQLLTFDAGERIFKEDEEANTFYIIKDGKVAIELFTPRRGHVCMQTLGDNELLGWSALISPYRREFDGCCVEKSHIIAIDGKILRQEMNENPRFGYELLKRFSYIVVRRLKQSRLQLADLYGASS</sequence>
<name>A0A5S9IUZ9_UABAM</name>
<dbReference type="InterPro" id="IPR050397">
    <property type="entry name" value="Env_Response_Regulators"/>
</dbReference>
<reference evidence="2 3" key="1">
    <citation type="submission" date="2019-08" db="EMBL/GenBank/DDBJ databases">
        <title>Complete genome sequence of Candidatus Uab amorphum.</title>
        <authorList>
            <person name="Shiratori T."/>
            <person name="Suzuki S."/>
            <person name="Kakizawa Y."/>
            <person name="Ishida K."/>
        </authorList>
    </citation>
    <scope>NUCLEOTIDE SEQUENCE [LARGE SCALE GENOMIC DNA]</scope>
    <source>
        <strain evidence="2 3">SRT547</strain>
    </source>
</reference>